<dbReference type="EMBL" id="JAHGAW010000003">
    <property type="protein sequence ID" value="MBT2186331.1"/>
    <property type="molecule type" value="Genomic_DNA"/>
</dbReference>
<feature type="transmembrane region" description="Helical" evidence="5">
    <location>
        <begin position="146"/>
        <end position="168"/>
    </location>
</feature>
<evidence type="ECO:0000256" key="2">
    <source>
        <dbReference type="ARBA" id="ARBA00022692"/>
    </source>
</evidence>
<feature type="transmembrane region" description="Helical" evidence="5">
    <location>
        <begin position="174"/>
        <end position="196"/>
    </location>
</feature>
<reference evidence="7" key="1">
    <citation type="submission" date="2021-05" db="EMBL/GenBank/DDBJ databases">
        <title>Genome of Sphingobium sp. strain.</title>
        <authorList>
            <person name="Fan R."/>
        </authorList>
    </citation>
    <scope>NUCLEOTIDE SEQUENCE</scope>
    <source>
        <strain evidence="7">H33</strain>
    </source>
</reference>
<organism evidence="7 8">
    <name type="scientific">Sphingobium nicotianae</name>
    <dbReference type="NCBI Taxonomy" id="2782607"/>
    <lineage>
        <taxon>Bacteria</taxon>
        <taxon>Pseudomonadati</taxon>
        <taxon>Pseudomonadota</taxon>
        <taxon>Alphaproteobacteria</taxon>
        <taxon>Sphingomonadales</taxon>
        <taxon>Sphingomonadaceae</taxon>
        <taxon>Sphingobium</taxon>
    </lineage>
</organism>
<dbReference type="PROSITE" id="PS50850">
    <property type="entry name" value="MFS"/>
    <property type="match status" value="1"/>
</dbReference>
<proteinExistence type="predicted"/>
<keyword evidence="4 5" id="KW-0472">Membrane</keyword>
<feature type="transmembrane region" description="Helical" evidence="5">
    <location>
        <begin position="348"/>
        <end position="371"/>
    </location>
</feature>
<comment type="caution">
    <text evidence="7">The sequence shown here is derived from an EMBL/GenBank/DDBJ whole genome shotgun (WGS) entry which is preliminary data.</text>
</comment>
<feature type="transmembrane region" description="Helical" evidence="5">
    <location>
        <begin position="21"/>
        <end position="41"/>
    </location>
</feature>
<evidence type="ECO:0000256" key="1">
    <source>
        <dbReference type="ARBA" id="ARBA00004141"/>
    </source>
</evidence>
<dbReference type="PANTHER" id="PTHR23508:SF10">
    <property type="entry name" value="CARBOXYLIC ACID TRANSPORTER PROTEIN HOMOLOG"/>
    <property type="match status" value="1"/>
</dbReference>
<name>A0A9X1IQ36_9SPHN</name>
<keyword evidence="3 5" id="KW-1133">Transmembrane helix</keyword>
<dbReference type="InterPro" id="IPR005829">
    <property type="entry name" value="Sugar_transporter_CS"/>
</dbReference>
<dbReference type="PROSITE" id="PS00216">
    <property type="entry name" value="SUGAR_TRANSPORT_1"/>
    <property type="match status" value="1"/>
</dbReference>
<feature type="transmembrane region" description="Helical" evidence="5">
    <location>
        <begin position="414"/>
        <end position="434"/>
    </location>
</feature>
<dbReference type="InterPro" id="IPR036259">
    <property type="entry name" value="MFS_trans_sf"/>
</dbReference>
<protein>
    <submittedName>
        <fullName evidence="7">MFS transporter</fullName>
    </submittedName>
</protein>
<gene>
    <name evidence="7" type="ORF">KK488_05160</name>
</gene>
<feature type="transmembrane region" description="Helical" evidence="5">
    <location>
        <begin position="112"/>
        <end position="134"/>
    </location>
</feature>
<dbReference type="SUPFAM" id="SSF103473">
    <property type="entry name" value="MFS general substrate transporter"/>
    <property type="match status" value="1"/>
</dbReference>
<feature type="transmembrane region" description="Helical" evidence="5">
    <location>
        <begin position="291"/>
        <end position="315"/>
    </location>
</feature>
<feature type="transmembrane region" description="Helical" evidence="5">
    <location>
        <begin position="322"/>
        <end position="342"/>
    </location>
</feature>
<dbReference type="InterPro" id="IPR011701">
    <property type="entry name" value="MFS"/>
</dbReference>
<dbReference type="InterPro" id="IPR020846">
    <property type="entry name" value="MFS_dom"/>
</dbReference>
<feature type="domain" description="Major facilitator superfamily (MFS) profile" evidence="6">
    <location>
        <begin position="22"/>
        <end position="437"/>
    </location>
</feature>
<evidence type="ECO:0000256" key="3">
    <source>
        <dbReference type="ARBA" id="ARBA00022989"/>
    </source>
</evidence>
<evidence type="ECO:0000259" key="6">
    <source>
        <dbReference type="PROSITE" id="PS50850"/>
    </source>
</evidence>
<feature type="transmembrane region" description="Helical" evidence="5">
    <location>
        <begin position="259"/>
        <end position="279"/>
    </location>
</feature>
<feature type="transmembrane region" description="Helical" evidence="5">
    <location>
        <begin position="61"/>
        <end position="80"/>
    </location>
</feature>
<comment type="subcellular location">
    <subcellularLocation>
        <location evidence="1">Membrane</location>
        <topology evidence="1">Multi-pass membrane protein</topology>
    </subcellularLocation>
</comment>
<dbReference type="GO" id="GO:0005886">
    <property type="term" value="C:plasma membrane"/>
    <property type="evidence" value="ECO:0007669"/>
    <property type="project" value="TreeGrafter"/>
</dbReference>
<dbReference type="Gene3D" id="1.20.1250.20">
    <property type="entry name" value="MFS general substrate transporter like domains"/>
    <property type="match status" value="1"/>
</dbReference>
<dbReference type="RefSeq" id="WP_214622083.1">
    <property type="nucleotide sequence ID" value="NZ_JAHGAW010000003.1"/>
</dbReference>
<dbReference type="GO" id="GO:0046943">
    <property type="term" value="F:carboxylic acid transmembrane transporter activity"/>
    <property type="evidence" value="ECO:0007669"/>
    <property type="project" value="TreeGrafter"/>
</dbReference>
<feature type="transmembrane region" description="Helical" evidence="5">
    <location>
        <begin position="383"/>
        <end position="408"/>
    </location>
</feature>
<feature type="transmembrane region" description="Helical" evidence="5">
    <location>
        <begin position="87"/>
        <end position="106"/>
    </location>
</feature>
<dbReference type="Pfam" id="PF07690">
    <property type="entry name" value="MFS_1"/>
    <property type="match status" value="1"/>
</dbReference>
<dbReference type="PANTHER" id="PTHR23508">
    <property type="entry name" value="CARBOXYLIC ACID TRANSPORTER PROTEIN HOMOLOG"/>
    <property type="match status" value="1"/>
</dbReference>
<dbReference type="AlphaFoldDB" id="A0A9X1IQ36"/>
<accession>A0A9X1IQ36</accession>
<keyword evidence="8" id="KW-1185">Reference proteome</keyword>
<sequence>MTRFDIEEFIDRTPIGVTQSITLIVCAMVCFIDGFDLVLLGKIAPAIAKHFGETSAAMTPAFVYQQVGLAVGAFVISPLADRIGRRLMLIIACLFLGIIMLASTQVQSLHMLAVMRGLAGIFMAAGLPMAMALVSELTPLRRRSTFVAVALAGYSMGSAASGIVAAWLLDDFGWQSGFLIGGAVPLVCLPLLLFFVPESLKFCAERNPADVRIAGTVRRLDPNESLRGDEIFVLGSANSKGRRARLVDIFSEGRLTTTALIWAASTLSVTNTVVLGTWLPSFFQEMAGVPIQKFAVVALIGYLGGVGGPLIVGWLMDKTRPALLLASFYVMLAISLNMLAWVPFGTPAFIVVVVCWAFFQSGGSGGINTMMTHIYPPRMRSTALGWAGGAARVGAVIAPIAGGFALAQQFSLKLTLALEAILPLGVALLMLALATVRRESAMITADPEPEGA</sequence>
<evidence type="ECO:0000313" key="8">
    <source>
        <dbReference type="Proteomes" id="UP001138757"/>
    </source>
</evidence>
<keyword evidence="2 5" id="KW-0812">Transmembrane</keyword>
<dbReference type="Proteomes" id="UP001138757">
    <property type="component" value="Unassembled WGS sequence"/>
</dbReference>
<evidence type="ECO:0000256" key="4">
    <source>
        <dbReference type="ARBA" id="ARBA00023136"/>
    </source>
</evidence>
<evidence type="ECO:0000256" key="5">
    <source>
        <dbReference type="SAM" id="Phobius"/>
    </source>
</evidence>
<evidence type="ECO:0000313" key="7">
    <source>
        <dbReference type="EMBL" id="MBT2186331.1"/>
    </source>
</evidence>